<dbReference type="PANTHER" id="PTHR23530">
    <property type="entry name" value="TRANSPORT PROTEIN-RELATED"/>
    <property type="match status" value="1"/>
</dbReference>
<protein>
    <submittedName>
        <fullName evidence="2">MFS transporter</fullName>
    </submittedName>
</protein>
<feature type="transmembrane region" description="Helical" evidence="1">
    <location>
        <begin position="5"/>
        <end position="23"/>
    </location>
</feature>
<feature type="transmembrane region" description="Helical" evidence="1">
    <location>
        <begin position="65"/>
        <end position="83"/>
    </location>
</feature>
<feature type="transmembrane region" description="Helical" evidence="1">
    <location>
        <begin position="35"/>
        <end position="53"/>
    </location>
</feature>
<reference evidence="3" key="1">
    <citation type="journal article" date="2019" name="Int. J. Syst. Evol. Microbiol.">
        <title>The Global Catalogue of Microorganisms (GCM) 10K type strain sequencing project: providing services to taxonomists for standard genome sequencing and annotation.</title>
        <authorList>
            <consortium name="The Broad Institute Genomics Platform"/>
            <consortium name="The Broad Institute Genome Sequencing Center for Infectious Disease"/>
            <person name="Wu L."/>
            <person name="Ma J."/>
        </authorList>
    </citation>
    <scope>NUCLEOTIDE SEQUENCE [LARGE SCALE GENOMIC DNA]</scope>
    <source>
        <strain evidence="3">CGMCC 4.7241</strain>
    </source>
</reference>
<keyword evidence="1" id="KW-0472">Membrane</keyword>
<dbReference type="PANTHER" id="PTHR23530:SF1">
    <property type="entry name" value="PERMEASE, MAJOR FACILITATOR SUPERFAMILY-RELATED"/>
    <property type="match status" value="1"/>
</dbReference>
<comment type="caution">
    <text evidence="2">The sequence shown here is derived from an EMBL/GenBank/DDBJ whole genome shotgun (WGS) entry which is preliminary data.</text>
</comment>
<evidence type="ECO:0000313" key="3">
    <source>
        <dbReference type="Proteomes" id="UP001595699"/>
    </source>
</evidence>
<dbReference type="Gene3D" id="1.20.1250.20">
    <property type="entry name" value="MFS general substrate transporter like domains"/>
    <property type="match status" value="1"/>
</dbReference>
<dbReference type="Proteomes" id="UP001595699">
    <property type="component" value="Unassembled WGS sequence"/>
</dbReference>
<evidence type="ECO:0000256" key="1">
    <source>
        <dbReference type="SAM" id="Phobius"/>
    </source>
</evidence>
<keyword evidence="3" id="KW-1185">Reference proteome</keyword>
<keyword evidence="1" id="KW-1133">Transmembrane helix</keyword>
<dbReference type="Pfam" id="PF07690">
    <property type="entry name" value="MFS_1"/>
    <property type="match status" value="1"/>
</dbReference>
<feature type="transmembrane region" description="Helical" evidence="1">
    <location>
        <begin position="245"/>
        <end position="264"/>
    </location>
</feature>
<dbReference type="InterPro" id="IPR036259">
    <property type="entry name" value="MFS_trans_sf"/>
</dbReference>
<sequence length="386" mass="40576">MGRRFVAFSGLDDAIVLYPVYALLFADTGLSTSEISSLFVIWSAGALLLEVPLGALADRVSRRKLLAVAAVVRAVGFGLWVFFPSYWAFALGFVLWSVKGALTSGTLEALVYDELAAVGQTSFYTRLLGRSSAAENVGSIVAAAAAIPLMASGSYLLVGLVSMAVCLLQIPVVLSFPETPRVEEVGEEGGIRGYLSTLRSGVGEAVHSPVLRRLVLIAGVVPGLLAFDEYFPLLGREYGIATADIVWLNLVPTLAMIAAALIVARWQPVLIPVLLTTALIVGGALWGSVPGVVAVGLGIGTYHLVQLVLESQVQHAIQGRARATVTGVVGLLAELSAIAVFAWFALGANWLTTALLFLVNGVAILPLGIYATKVMRATRRTDGQSG</sequence>
<dbReference type="SUPFAM" id="SSF103473">
    <property type="entry name" value="MFS general substrate transporter"/>
    <property type="match status" value="1"/>
</dbReference>
<keyword evidence="1" id="KW-0812">Transmembrane</keyword>
<dbReference type="InterPro" id="IPR011701">
    <property type="entry name" value="MFS"/>
</dbReference>
<accession>A0ABV7Y7C6</accession>
<dbReference type="InterPro" id="IPR053160">
    <property type="entry name" value="MFS_DHA3_Transporter"/>
</dbReference>
<feature type="transmembrane region" description="Helical" evidence="1">
    <location>
        <begin position="133"/>
        <end position="151"/>
    </location>
</feature>
<gene>
    <name evidence="2" type="ORF">ACFOUW_05455</name>
</gene>
<proteinExistence type="predicted"/>
<evidence type="ECO:0000313" key="2">
    <source>
        <dbReference type="EMBL" id="MFC3760274.1"/>
    </source>
</evidence>
<dbReference type="EMBL" id="JBHRZH010000005">
    <property type="protein sequence ID" value="MFC3760274.1"/>
    <property type="molecule type" value="Genomic_DNA"/>
</dbReference>
<feature type="transmembrane region" description="Helical" evidence="1">
    <location>
        <begin position="321"/>
        <end position="344"/>
    </location>
</feature>
<feature type="transmembrane region" description="Helical" evidence="1">
    <location>
        <begin position="350"/>
        <end position="371"/>
    </location>
</feature>
<organism evidence="2 3">
    <name type="scientific">Tenggerimyces flavus</name>
    <dbReference type="NCBI Taxonomy" id="1708749"/>
    <lineage>
        <taxon>Bacteria</taxon>
        <taxon>Bacillati</taxon>
        <taxon>Actinomycetota</taxon>
        <taxon>Actinomycetes</taxon>
        <taxon>Propionibacteriales</taxon>
        <taxon>Nocardioidaceae</taxon>
        <taxon>Tenggerimyces</taxon>
    </lineage>
</organism>
<feature type="transmembrane region" description="Helical" evidence="1">
    <location>
        <begin position="292"/>
        <end position="309"/>
    </location>
</feature>
<name>A0ABV7Y7C6_9ACTN</name>
<dbReference type="RefSeq" id="WP_307782768.1">
    <property type="nucleotide sequence ID" value="NZ_JAFBCM010000001.1"/>
</dbReference>